<reference evidence="4" key="1">
    <citation type="submission" date="2022-07" db="EMBL/GenBank/DDBJ databases">
        <title>Genome Sequence of Xylaria arbuscula.</title>
        <authorList>
            <person name="Buettner E."/>
        </authorList>
    </citation>
    <scope>NUCLEOTIDE SEQUENCE</scope>
    <source>
        <strain evidence="4">VT107</strain>
    </source>
</reference>
<dbReference type="AlphaFoldDB" id="A0A9W8N8U7"/>
<dbReference type="Pfam" id="PF00106">
    <property type="entry name" value="adh_short"/>
    <property type="match status" value="1"/>
</dbReference>
<dbReference type="Gene3D" id="3.40.50.720">
    <property type="entry name" value="NAD(P)-binding Rossmann-like Domain"/>
    <property type="match status" value="1"/>
</dbReference>
<sequence length="383" mass="41975">MAKKTVLITGCSDGGIGSTLAKQFAALGYHVYATLRTVSKAASLQNVSGVEILALDVTSQESISACAAEVERRSGSLDVLVNNAGADFVVPFLDVKLEEAKHLYDVNVFSILLVTQAFAPVLIKAKGCVANFSSIAGEMPLCWSSIYVSSKAAAKKMSECMRTELAPLGVRVITAVVGAVHTPIHERAGELDMPPNSYYQSLRDHINEVRKGTTKPGAVDTETVCKGLIADITGGKTGVVWRGGSATGLDWAFYDAETKMVDNEPSGRWRDVYTSQLGQHDQWLIGLRRDPNKTLQQIKAELCDQKGITVSVHQLETFFKNKGQRKYLNRSDWATVFRVLDSQKRFGRVCKLYISGKIVVNETLQRHRRQIKPKNALARSLPT</sequence>
<dbReference type="EMBL" id="JANPWZ010001818">
    <property type="protein sequence ID" value="KAJ3563007.1"/>
    <property type="molecule type" value="Genomic_DNA"/>
</dbReference>
<dbReference type="SUPFAM" id="SSF51735">
    <property type="entry name" value="NAD(P)-binding Rossmann-fold domains"/>
    <property type="match status" value="1"/>
</dbReference>
<protein>
    <submittedName>
        <fullName evidence="4">Uncharacterized protein</fullName>
    </submittedName>
</protein>
<dbReference type="PANTHER" id="PTHR44169:SF6">
    <property type="entry name" value="NADPH-DEPENDENT 1-ACYLDIHYDROXYACETONE PHOSPHATE REDUCTASE"/>
    <property type="match status" value="1"/>
</dbReference>
<organism evidence="4 5">
    <name type="scientific">Xylaria arbuscula</name>
    <dbReference type="NCBI Taxonomy" id="114810"/>
    <lineage>
        <taxon>Eukaryota</taxon>
        <taxon>Fungi</taxon>
        <taxon>Dikarya</taxon>
        <taxon>Ascomycota</taxon>
        <taxon>Pezizomycotina</taxon>
        <taxon>Sordariomycetes</taxon>
        <taxon>Xylariomycetidae</taxon>
        <taxon>Xylariales</taxon>
        <taxon>Xylariaceae</taxon>
        <taxon>Xylaria</taxon>
    </lineage>
</organism>
<evidence type="ECO:0000313" key="4">
    <source>
        <dbReference type="EMBL" id="KAJ3563007.1"/>
    </source>
</evidence>
<gene>
    <name evidence="4" type="ORF">NPX13_g8351</name>
</gene>
<dbReference type="Proteomes" id="UP001148614">
    <property type="component" value="Unassembled WGS sequence"/>
</dbReference>
<dbReference type="InterPro" id="IPR002347">
    <property type="entry name" value="SDR_fam"/>
</dbReference>
<dbReference type="PRINTS" id="PR00081">
    <property type="entry name" value="GDHRDH"/>
</dbReference>
<dbReference type="PANTHER" id="PTHR44169">
    <property type="entry name" value="NADPH-DEPENDENT 1-ACYLDIHYDROXYACETONE PHOSPHATE REDUCTASE"/>
    <property type="match status" value="1"/>
</dbReference>
<evidence type="ECO:0000256" key="1">
    <source>
        <dbReference type="ARBA" id="ARBA00006484"/>
    </source>
</evidence>
<dbReference type="VEuPathDB" id="FungiDB:F4678DRAFT_456599"/>
<evidence type="ECO:0000256" key="2">
    <source>
        <dbReference type="ARBA" id="ARBA00023002"/>
    </source>
</evidence>
<dbReference type="InterPro" id="IPR036291">
    <property type="entry name" value="NAD(P)-bd_dom_sf"/>
</dbReference>
<dbReference type="GO" id="GO:0005811">
    <property type="term" value="C:lipid droplet"/>
    <property type="evidence" value="ECO:0007669"/>
    <property type="project" value="TreeGrafter"/>
</dbReference>
<evidence type="ECO:0000313" key="5">
    <source>
        <dbReference type="Proteomes" id="UP001148614"/>
    </source>
</evidence>
<proteinExistence type="inferred from homology"/>
<name>A0A9W8N8U7_9PEZI</name>
<keyword evidence="5" id="KW-1185">Reference proteome</keyword>
<comment type="caution">
    <text evidence="4">The sequence shown here is derived from an EMBL/GenBank/DDBJ whole genome shotgun (WGS) entry which is preliminary data.</text>
</comment>
<dbReference type="GO" id="GO:0006654">
    <property type="term" value="P:phosphatidic acid biosynthetic process"/>
    <property type="evidence" value="ECO:0007669"/>
    <property type="project" value="TreeGrafter"/>
</dbReference>
<dbReference type="PRINTS" id="PR00080">
    <property type="entry name" value="SDRFAMILY"/>
</dbReference>
<dbReference type="GO" id="GO:0019433">
    <property type="term" value="P:triglyceride catabolic process"/>
    <property type="evidence" value="ECO:0007669"/>
    <property type="project" value="TreeGrafter"/>
</dbReference>
<dbReference type="GO" id="GO:0000140">
    <property type="term" value="F:acylglycerone-phosphate reductase (NADP+) activity"/>
    <property type="evidence" value="ECO:0007669"/>
    <property type="project" value="TreeGrafter"/>
</dbReference>
<keyword evidence="2" id="KW-0560">Oxidoreductase</keyword>
<evidence type="ECO:0000256" key="3">
    <source>
        <dbReference type="RuleBase" id="RU000363"/>
    </source>
</evidence>
<comment type="similarity">
    <text evidence="1 3">Belongs to the short-chain dehydrogenases/reductases (SDR) family.</text>
</comment>
<dbReference type="GO" id="GO:0005783">
    <property type="term" value="C:endoplasmic reticulum"/>
    <property type="evidence" value="ECO:0007669"/>
    <property type="project" value="TreeGrafter"/>
</dbReference>
<dbReference type="GO" id="GO:0004806">
    <property type="term" value="F:triacylglycerol lipase activity"/>
    <property type="evidence" value="ECO:0007669"/>
    <property type="project" value="TreeGrafter"/>
</dbReference>
<accession>A0A9W8N8U7</accession>